<organism evidence="1 2">
    <name type="scientific">Streptomyces hokutonensis</name>
    <dbReference type="NCBI Taxonomy" id="1306990"/>
    <lineage>
        <taxon>Bacteria</taxon>
        <taxon>Bacillati</taxon>
        <taxon>Actinomycetota</taxon>
        <taxon>Actinomycetes</taxon>
        <taxon>Kitasatosporales</taxon>
        <taxon>Streptomycetaceae</taxon>
        <taxon>Streptomyces</taxon>
    </lineage>
</organism>
<dbReference type="Proteomes" id="UP001601303">
    <property type="component" value="Unassembled WGS sequence"/>
</dbReference>
<comment type="caution">
    <text evidence="1">The sequence shown here is derived from an EMBL/GenBank/DDBJ whole genome shotgun (WGS) entry which is preliminary data.</text>
</comment>
<reference evidence="1 2" key="1">
    <citation type="submission" date="2024-10" db="EMBL/GenBank/DDBJ databases">
        <title>The Natural Products Discovery Center: Release of the First 8490 Sequenced Strains for Exploring Actinobacteria Biosynthetic Diversity.</title>
        <authorList>
            <person name="Kalkreuter E."/>
            <person name="Kautsar S.A."/>
            <person name="Yang D."/>
            <person name="Bader C.D."/>
            <person name="Teijaro C.N."/>
            <person name="Fluegel L."/>
            <person name="Davis C.M."/>
            <person name="Simpson J.R."/>
            <person name="Lauterbach L."/>
            <person name="Steele A.D."/>
            <person name="Gui C."/>
            <person name="Meng S."/>
            <person name="Li G."/>
            <person name="Viehrig K."/>
            <person name="Ye F."/>
            <person name="Su P."/>
            <person name="Kiefer A.F."/>
            <person name="Nichols A."/>
            <person name="Cepeda A.J."/>
            <person name="Yan W."/>
            <person name="Fan B."/>
            <person name="Jiang Y."/>
            <person name="Adhikari A."/>
            <person name="Zheng C.-J."/>
            <person name="Schuster L."/>
            <person name="Cowan T.M."/>
            <person name="Smanski M.J."/>
            <person name="Chevrette M.G."/>
            <person name="De Carvalho L.P.S."/>
            <person name="Shen B."/>
        </authorList>
    </citation>
    <scope>NUCLEOTIDE SEQUENCE [LARGE SCALE GENOMIC DNA]</scope>
    <source>
        <strain evidence="1 2">NPDC006488</strain>
    </source>
</reference>
<keyword evidence="2" id="KW-1185">Reference proteome</keyword>
<dbReference type="InterPro" id="IPR045428">
    <property type="entry name" value="EACC1"/>
</dbReference>
<dbReference type="EMBL" id="JBIAHM010000008">
    <property type="protein sequence ID" value="MFE9601493.1"/>
    <property type="molecule type" value="Genomic_DNA"/>
</dbReference>
<dbReference type="Pfam" id="PF19953">
    <property type="entry name" value="EACC1"/>
    <property type="match status" value="1"/>
</dbReference>
<proteinExistence type="predicted"/>
<protein>
    <submittedName>
        <fullName evidence="1">Uncharacterized protein</fullName>
    </submittedName>
</protein>
<name>A0ABW6M834_9ACTN</name>
<accession>A0ABW6M834</accession>
<gene>
    <name evidence="1" type="ORF">ACFYNQ_23370</name>
</gene>
<dbReference type="RefSeq" id="WP_388108756.1">
    <property type="nucleotide sequence ID" value="NZ_JBIAHM010000008.1"/>
</dbReference>
<evidence type="ECO:0000313" key="2">
    <source>
        <dbReference type="Proteomes" id="UP001601303"/>
    </source>
</evidence>
<sequence>MDVEIRITGGDRADELASLWRWLQEEDELRGDVSPLETRIREDELGGAVDLITIVLGSGGAAVALTQSLNTWLQTRYSDVKVTISAGERSVEVEAKHVKDAVPLLREVLRDIDRP</sequence>
<evidence type="ECO:0000313" key="1">
    <source>
        <dbReference type="EMBL" id="MFE9601493.1"/>
    </source>
</evidence>